<dbReference type="Proteomes" id="UP000703038">
    <property type="component" value="Unassembled WGS sequence"/>
</dbReference>
<dbReference type="InterPro" id="IPR011008">
    <property type="entry name" value="Dimeric_a/b-barrel"/>
</dbReference>
<gene>
    <name evidence="1" type="ORF">JOE42_004183</name>
</gene>
<evidence type="ECO:0008006" key="3">
    <source>
        <dbReference type="Google" id="ProtNLM"/>
    </source>
</evidence>
<name>A0ABS2KZS6_9NOCA</name>
<evidence type="ECO:0000313" key="2">
    <source>
        <dbReference type="Proteomes" id="UP000703038"/>
    </source>
</evidence>
<sequence>MEGLSLYIVQTNAVEGRDDEFNEWYDSTHVPDVLSIDGFESAQRFTRSTALDRPDVPTPPYEYATLYEISGDPVEALGRLGAAVQGGQMELSDAMVPGSGSLLLTPVGVKVVAPNRGE</sequence>
<proteinExistence type="predicted"/>
<organism evidence="1 2">
    <name type="scientific">Rhodococcoides corynebacterioides</name>
    <dbReference type="NCBI Taxonomy" id="53972"/>
    <lineage>
        <taxon>Bacteria</taxon>
        <taxon>Bacillati</taxon>
        <taxon>Actinomycetota</taxon>
        <taxon>Actinomycetes</taxon>
        <taxon>Mycobacteriales</taxon>
        <taxon>Nocardiaceae</taxon>
        <taxon>Rhodococcoides</taxon>
    </lineage>
</organism>
<dbReference type="EMBL" id="JAFBBK010000001">
    <property type="protein sequence ID" value="MBM7417450.1"/>
    <property type="molecule type" value="Genomic_DNA"/>
</dbReference>
<dbReference type="SUPFAM" id="SSF54909">
    <property type="entry name" value="Dimeric alpha+beta barrel"/>
    <property type="match status" value="1"/>
</dbReference>
<evidence type="ECO:0000313" key="1">
    <source>
        <dbReference type="EMBL" id="MBM7417450.1"/>
    </source>
</evidence>
<protein>
    <recommendedName>
        <fullName evidence="3">EthD domain-containing protein</fullName>
    </recommendedName>
</protein>
<dbReference type="RefSeq" id="WP_204870116.1">
    <property type="nucleotide sequence ID" value="NZ_JAFBBK010000001.1"/>
</dbReference>
<accession>A0ABS2KZS6</accession>
<reference evidence="1 2" key="1">
    <citation type="submission" date="2021-01" db="EMBL/GenBank/DDBJ databases">
        <title>Genomics of switchgrass bacterial isolates.</title>
        <authorList>
            <person name="Shade A."/>
        </authorList>
    </citation>
    <scope>NUCLEOTIDE SEQUENCE [LARGE SCALE GENOMIC DNA]</scope>
    <source>
        <strain evidence="1 2">PvP111</strain>
    </source>
</reference>
<keyword evidence="2" id="KW-1185">Reference proteome</keyword>
<comment type="caution">
    <text evidence="1">The sequence shown here is derived from an EMBL/GenBank/DDBJ whole genome shotgun (WGS) entry which is preliminary data.</text>
</comment>